<evidence type="ECO:0000256" key="13">
    <source>
        <dbReference type="ARBA" id="ARBA00022777"/>
    </source>
</evidence>
<evidence type="ECO:0000256" key="2">
    <source>
        <dbReference type="ARBA" id="ARBA00000711"/>
    </source>
</evidence>
<dbReference type="AlphaFoldDB" id="A0A9Q5GPX8"/>
<dbReference type="GO" id="GO:0009236">
    <property type="term" value="P:cobalamin biosynthetic process"/>
    <property type="evidence" value="ECO:0007669"/>
    <property type="project" value="UniProtKB-KW"/>
</dbReference>
<feature type="binding site" evidence="19">
    <location>
        <position position="62"/>
    </location>
    <ligand>
        <name>GTP</name>
        <dbReference type="ChEBI" id="CHEBI:37565"/>
    </ligand>
</feature>
<proteinExistence type="inferred from homology"/>
<dbReference type="Pfam" id="PF02283">
    <property type="entry name" value="CobU"/>
    <property type="match status" value="1"/>
</dbReference>
<keyword evidence="15 19" id="KW-0342">GTP-binding</keyword>
<evidence type="ECO:0000256" key="7">
    <source>
        <dbReference type="ARBA" id="ARBA00007490"/>
    </source>
</evidence>
<dbReference type="Proteomes" id="UP000821656">
    <property type="component" value="Unassembled WGS sequence"/>
</dbReference>
<dbReference type="PANTHER" id="PTHR34848:SF1">
    <property type="entry name" value="BIFUNCTIONAL ADENOSYLCOBALAMIN BIOSYNTHESIS PROTEIN COBU"/>
    <property type="match status" value="1"/>
</dbReference>
<dbReference type="InterPro" id="IPR003203">
    <property type="entry name" value="CobU/CobP"/>
</dbReference>
<comment type="catalytic activity">
    <reaction evidence="3">
        <text>adenosylcob(III)inamide + GTP = adenosylcob(III)inamide phosphate + GDP + H(+)</text>
        <dbReference type="Rhea" id="RHEA:15765"/>
        <dbReference type="ChEBI" id="CHEBI:2480"/>
        <dbReference type="ChEBI" id="CHEBI:15378"/>
        <dbReference type="ChEBI" id="CHEBI:37565"/>
        <dbReference type="ChEBI" id="CHEBI:58189"/>
        <dbReference type="ChEBI" id="CHEBI:58502"/>
        <dbReference type="EC" id="2.7.1.156"/>
    </reaction>
</comment>
<dbReference type="EC" id="2.7.1.156" evidence="8"/>
<evidence type="ECO:0000256" key="9">
    <source>
        <dbReference type="ARBA" id="ARBA00012523"/>
    </source>
</evidence>
<evidence type="ECO:0000256" key="14">
    <source>
        <dbReference type="ARBA" id="ARBA00022840"/>
    </source>
</evidence>
<comment type="pathway">
    <text evidence="5">Cofactor biosynthesis; adenosylcobalamin biosynthesis; adenosylcobalamin from cob(II)yrinate a,c-diamide: step 6/7.</text>
</comment>
<evidence type="ECO:0000313" key="20">
    <source>
        <dbReference type="EMBL" id="NRV07735.1"/>
    </source>
</evidence>
<feature type="binding site" evidence="19">
    <location>
        <begin position="7"/>
        <end position="14"/>
    </location>
    <ligand>
        <name>GTP</name>
        <dbReference type="ChEBI" id="CHEBI:37565"/>
    </ligand>
</feature>
<dbReference type="EC" id="2.7.7.62" evidence="9"/>
<evidence type="ECO:0000313" key="21">
    <source>
        <dbReference type="Proteomes" id="UP000821656"/>
    </source>
</evidence>
<evidence type="ECO:0000256" key="8">
    <source>
        <dbReference type="ARBA" id="ARBA00012016"/>
    </source>
</evidence>
<comment type="catalytic activity">
    <reaction evidence="1">
        <text>adenosylcob(III)inamide + ATP = adenosylcob(III)inamide phosphate + ADP + H(+)</text>
        <dbReference type="Rhea" id="RHEA:15769"/>
        <dbReference type="ChEBI" id="CHEBI:2480"/>
        <dbReference type="ChEBI" id="CHEBI:15378"/>
        <dbReference type="ChEBI" id="CHEBI:30616"/>
        <dbReference type="ChEBI" id="CHEBI:58502"/>
        <dbReference type="ChEBI" id="CHEBI:456216"/>
        <dbReference type="EC" id="2.7.1.156"/>
    </reaction>
</comment>
<keyword evidence="20" id="KW-0548">Nucleotidyltransferase</keyword>
<evidence type="ECO:0000256" key="19">
    <source>
        <dbReference type="PIRSR" id="PIRSR006135-2"/>
    </source>
</evidence>
<reference evidence="20" key="1">
    <citation type="submission" date="2020-05" db="EMBL/GenBank/DDBJ databases">
        <title>Genomic insights into acetone-butanol-ethanol (ABE) fermentation by sequencing solventogenic clostridia strains.</title>
        <authorList>
            <person name="Brown S."/>
        </authorList>
    </citation>
    <scope>NUCLEOTIDE SEQUENCE</scope>
    <source>
        <strain evidence="20">DJ126</strain>
    </source>
</reference>
<evidence type="ECO:0000256" key="15">
    <source>
        <dbReference type="ARBA" id="ARBA00023134"/>
    </source>
</evidence>
<dbReference type="GO" id="GO:0005525">
    <property type="term" value="F:GTP binding"/>
    <property type="evidence" value="ECO:0007669"/>
    <property type="project" value="UniProtKB-KW"/>
</dbReference>
<dbReference type="Gene3D" id="3.40.50.300">
    <property type="entry name" value="P-loop containing nucleotide triphosphate hydrolases"/>
    <property type="match status" value="1"/>
</dbReference>
<evidence type="ECO:0000256" key="3">
    <source>
        <dbReference type="ARBA" id="ARBA00001522"/>
    </source>
</evidence>
<evidence type="ECO:0000256" key="18">
    <source>
        <dbReference type="PIRSR" id="PIRSR006135-1"/>
    </source>
</evidence>
<gene>
    <name evidence="20" type="ORF">DFH45_000698</name>
</gene>
<dbReference type="GO" id="GO:0008820">
    <property type="term" value="F:cobinamide phosphate guanylyltransferase activity"/>
    <property type="evidence" value="ECO:0007669"/>
    <property type="project" value="UniProtKB-EC"/>
</dbReference>
<evidence type="ECO:0000256" key="11">
    <source>
        <dbReference type="ARBA" id="ARBA00022679"/>
    </source>
</evidence>
<sequence length="179" mass="20548">MNYLIIGGSKSGKSEVGEKIALTLNRNEAIYIATMNPYDREDEERIEKHKKSREGFNFKTLEVPRDLDSVINIINCKDTVLIDSITSLLTNEMFVENHIIKNPSHKILSNLKQIMNNAKNVITVSDYIFNDAIQYDEITESFKKELAIINRGLANYCENVIECSFGLIKYIKHEEKVTL</sequence>
<evidence type="ECO:0000256" key="16">
    <source>
        <dbReference type="ARBA" id="ARBA00029570"/>
    </source>
</evidence>
<dbReference type="GO" id="GO:0005524">
    <property type="term" value="F:ATP binding"/>
    <property type="evidence" value="ECO:0007669"/>
    <property type="project" value="UniProtKB-KW"/>
</dbReference>
<keyword evidence="10" id="KW-0169">Cobalamin biosynthesis</keyword>
<protein>
    <recommendedName>
        <fullName evidence="16">Adenosylcobinamide kinase</fullName>
        <ecNumber evidence="8">2.7.1.156</ecNumber>
        <ecNumber evidence="9">2.7.7.62</ecNumber>
    </recommendedName>
    <alternativeName>
        <fullName evidence="17">Adenosylcobinamide-phosphate guanylyltransferase</fullName>
    </alternativeName>
</protein>
<evidence type="ECO:0000256" key="10">
    <source>
        <dbReference type="ARBA" id="ARBA00022573"/>
    </source>
</evidence>
<dbReference type="SUPFAM" id="SSF52540">
    <property type="entry name" value="P-loop containing nucleoside triphosphate hydrolases"/>
    <property type="match status" value="1"/>
</dbReference>
<evidence type="ECO:0000256" key="1">
    <source>
        <dbReference type="ARBA" id="ARBA00000312"/>
    </source>
</evidence>
<comment type="caution">
    <text evidence="20">The sequence shown here is derived from an EMBL/GenBank/DDBJ whole genome shotgun (WGS) entry which is preliminary data.</text>
</comment>
<feature type="active site" description="GMP-histidine intermediate" evidence="18">
    <location>
        <position position="49"/>
    </location>
</feature>
<dbReference type="InterPro" id="IPR027417">
    <property type="entry name" value="P-loop_NTPase"/>
</dbReference>
<feature type="binding site" evidence="19">
    <location>
        <position position="83"/>
    </location>
    <ligand>
        <name>GTP</name>
        <dbReference type="ChEBI" id="CHEBI:37565"/>
    </ligand>
</feature>
<evidence type="ECO:0000256" key="5">
    <source>
        <dbReference type="ARBA" id="ARBA00004692"/>
    </source>
</evidence>
<keyword evidence="11 20" id="KW-0808">Transferase</keyword>
<comment type="pathway">
    <text evidence="6">Cofactor biosynthesis; adenosylcobalamin biosynthesis; adenosylcobalamin from cob(II)yrinate a,c-diamide: step 5/7.</text>
</comment>
<keyword evidence="14" id="KW-0067">ATP-binding</keyword>
<dbReference type="PANTHER" id="PTHR34848">
    <property type="match status" value="1"/>
</dbReference>
<evidence type="ECO:0000256" key="4">
    <source>
        <dbReference type="ARBA" id="ARBA00003889"/>
    </source>
</evidence>
<dbReference type="PIRSF" id="PIRSF006135">
    <property type="entry name" value="CobU"/>
    <property type="match status" value="1"/>
</dbReference>
<feature type="binding site" evidence="19">
    <location>
        <begin position="50"/>
        <end position="53"/>
    </location>
    <ligand>
        <name>GTP</name>
        <dbReference type="ChEBI" id="CHEBI:37565"/>
    </ligand>
</feature>
<dbReference type="GO" id="GO:0043752">
    <property type="term" value="F:adenosylcobinamide kinase activity"/>
    <property type="evidence" value="ECO:0007669"/>
    <property type="project" value="UniProtKB-EC"/>
</dbReference>
<organism evidence="20 21">
    <name type="scientific">Clostridium beijerinckii</name>
    <name type="common">Clostridium MP</name>
    <dbReference type="NCBI Taxonomy" id="1520"/>
    <lineage>
        <taxon>Bacteria</taxon>
        <taxon>Bacillati</taxon>
        <taxon>Bacillota</taxon>
        <taxon>Clostridia</taxon>
        <taxon>Eubacteriales</taxon>
        <taxon>Clostridiaceae</taxon>
        <taxon>Clostridium</taxon>
    </lineage>
</organism>
<comment type="catalytic activity">
    <reaction evidence="2">
        <text>adenosylcob(III)inamide phosphate + GTP + H(+) = adenosylcob(III)inamide-GDP + diphosphate</text>
        <dbReference type="Rhea" id="RHEA:22712"/>
        <dbReference type="ChEBI" id="CHEBI:15378"/>
        <dbReference type="ChEBI" id="CHEBI:33019"/>
        <dbReference type="ChEBI" id="CHEBI:37565"/>
        <dbReference type="ChEBI" id="CHEBI:58502"/>
        <dbReference type="ChEBI" id="CHEBI:60487"/>
        <dbReference type="EC" id="2.7.7.62"/>
    </reaction>
</comment>
<evidence type="ECO:0000256" key="17">
    <source>
        <dbReference type="ARBA" id="ARBA00030571"/>
    </source>
</evidence>
<evidence type="ECO:0000256" key="12">
    <source>
        <dbReference type="ARBA" id="ARBA00022741"/>
    </source>
</evidence>
<accession>A0A9Q5GPX8</accession>
<dbReference type="EMBL" id="JABSXK010000001">
    <property type="protein sequence ID" value="NRV07735.1"/>
    <property type="molecule type" value="Genomic_DNA"/>
</dbReference>
<comment type="similarity">
    <text evidence="7">Belongs to the CobU/CobP family.</text>
</comment>
<dbReference type="RefSeq" id="WP_077305351.1">
    <property type="nucleotide sequence ID" value="NZ_CP016090.1"/>
</dbReference>
<keyword evidence="13 20" id="KW-0418">Kinase</keyword>
<comment type="function">
    <text evidence="4">Catalyzes ATP-dependent phosphorylation of adenosylcobinamide and addition of GMP to adenosylcobinamide phosphate.</text>
</comment>
<keyword evidence="12 19" id="KW-0547">Nucleotide-binding</keyword>
<evidence type="ECO:0000256" key="6">
    <source>
        <dbReference type="ARBA" id="ARBA00005159"/>
    </source>
</evidence>
<name>A0A9Q5GPX8_CLOBE</name>